<feature type="compositionally biased region" description="Low complexity" evidence="1">
    <location>
        <begin position="780"/>
        <end position="792"/>
    </location>
</feature>
<gene>
    <name evidence="3" type="primary">SPT10</name>
    <name evidence="3" type="ORF">SCUCBS95973_001996</name>
</gene>
<proteinExistence type="predicted"/>
<dbReference type="InterPro" id="IPR052742">
    <property type="entry name" value="Mito_N-acetyltransferase"/>
</dbReference>
<feature type="compositionally biased region" description="Polar residues" evidence="1">
    <location>
        <begin position="346"/>
        <end position="361"/>
    </location>
</feature>
<feature type="compositionally biased region" description="Low complexity" evidence="1">
    <location>
        <begin position="362"/>
        <end position="403"/>
    </location>
</feature>
<evidence type="ECO:0000313" key="4">
    <source>
        <dbReference type="Proteomes" id="UP001642405"/>
    </source>
</evidence>
<keyword evidence="4" id="KW-1185">Reference proteome</keyword>
<dbReference type="Proteomes" id="UP001642405">
    <property type="component" value="Unassembled WGS sequence"/>
</dbReference>
<feature type="compositionally biased region" description="Low complexity" evidence="1">
    <location>
        <begin position="879"/>
        <end position="906"/>
    </location>
</feature>
<organism evidence="3 4">
    <name type="scientific">Sporothrix curviconia</name>
    <dbReference type="NCBI Taxonomy" id="1260050"/>
    <lineage>
        <taxon>Eukaryota</taxon>
        <taxon>Fungi</taxon>
        <taxon>Dikarya</taxon>
        <taxon>Ascomycota</taxon>
        <taxon>Pezizomycotina</taxon>
        <taxon>Sordariomycetes</taxon>
        <taxon>Sordariomycetidae</taxon>
        <taxon>Ophiostomatales</taxon>
        <taxon>Ophiostomataceae</taxon>
        <taxon>Sporothrix</taxon>
    </lineage>
</organism>
<dbReference type="EMBL" id="CAWUHB010000007">
    <property type="protein sequence ID" value="CAK7214014.1"/>
    <property type="molecule type" value="Genomic_DNA"/>
</dbReference>
<evidence type="ECO:0000256" key="1">
    <source>
        <dbReference type="SAM" id="MobiDB-lite"/>
    </source>
</evidence>
<accession>A0ABP0B398</accession>
<feature type="region of interest" description="Disordered" evidence="1">
    <location>
        <begin position="979"/>
        <end position="1034"/>
    </location>
</feature>
<feature type="compositionally biased region" description="Gly residues" evidence="1">
    <location>
        <begin position="637"/>
        <end position="666"/>
    </location>
</feature>
<evidence type="ECO:0000259" key="2">
    <source>
        <dbReference type="PROSITE" id="PS51186"/>
    </source>
</evidence>
<dbReference type="InterPro" id="IPR015416">
    <property type="entry name" value="Znf_H2C2_histone_UAS-bd"/>
</dbReference>
<feature type="region of interest" description="Disordered" evidence="1">
    <location>
        <begin position="874"/>
        <end position="964"/>
    </location>
</feature>
<feature type="compositionally biased region" description="Basic residues" evidence="1">
    <location>
        <begin position="606"/>
        <end position="615"/>
    </location>
</feature>
<name>A0ABP0B398_9PEZI</name>
<evidence type="ECO:0000313" key="3">
    <source>
        <dbReference type="EMBL" id="CAK7214014.1"/>
    </source>
</evidence>
<dbReference type="SUPFAM" id="SSF55729">
    <property type="entry name" value="Acyl-CoA N-acyltransferases (Nat)"/>
    <property type="match status" value="1"/>
</dbReference>
<feature type="compositionally biased region" description="Pro residues" evidence="1">
    <location>
        <begin position="423"/>
        <end position="440"/>
    </location>
</feature>
<feature type="compositionally biased region" description="Polar residues" evidence="1">
    <location>
        <begin position="540"/>
        <end position="553"/>
    </location>
</feature>
<feature type="region of interest" description="Disordered" evidence="1">
    <location>
        <begin position="344"/>
        <end position="451"/>
    </location>
</feature>
<feature type="compositionally biased region" description="Polar residues" evidence="1">
    <location>
        <begin position="915"/>
        <end position="926"/>
    </location>
</feature>
<feature type="compositionally biased region" description="Basic and acidic residues" evidence="1">
    <location>
        <begin position="406"/>
        <end position="417"/>
    </location>
</feature>
<dbReference type="Pfam" id="PF00583">
    <property type="entry name" value="Acetyltransf_1"/>
    <property type="match status" value="1"/>
</dbReference>
<dbReference type="InterPro" id="IPR000182">
    <property type="entry name" value="GNAT_dom"/>
</dbReference>
<dbReference type="Pfam" id="PF09337">
    <property type="entry name" value="zf-H2C2"/>
    <property type="match status" value="1"/>
</dbReference>
<feature type="compositionally biased region" description="Low complexity" evidence="1">
    <location>
        <begin position="994"/>
        <end position="1003"/>
    </location>
</feature>
<feature type="compositionally biased region" description="Gly residues" evidence="1">
    <location>
        <begin position="793"/>
        <end position="806"/>
    </location>
</feature>
<feature type="region of interest" description="Disordered" evidence="1">
    <location>
        <begin position="468"/>
        <end position="705"/>
    </location>
</feature>
<dbReference type="PROSITE" id="PS51186">
    <property type="entry name" value="GNAT"/>
    <property type="match status" value="1"/>
</dbReference>
<reference evidence="3 4" key="1">
    <citation type="submission" date="2024-01" db="EMBL/GenBank/DDBJ databases">
        <authorList>
            <person name="Allen C."/>
            <person name="Tagirdzhanova G."/>
        </authorList>
    </citation>
    <scope>NUCLEOTIDE SEQUENCE [LARGE SCALE GENOMIC DNA]</scope>
</reference>
<dbReference type="InterPro" id="IPR016181">
    <property type="entry name" value="Acyl_CoA_acyltransferase"/>
</dbReference>
<feature type="region of interest" description="Disordered" evidence="1">
    <location>
        <begin position="780"/>
        <end position="813"/>
    </location>
</feature>
<dbReference type="Gene3D" id="1.10.340.70">
    <property type="match status" value="1"/>
</dbReference>
<dbReference type="Gene3D" id="3.40.630.30">
    <property type="match status" value="1"/>
</dbReference>
<dbReference type="PANTHER" id="PTHR43138:SF2">
    <property type="entry name" value="PROTEIN SPT10"/>
    <property type="match status" value="1"/>
</dbReference>
<feature type="domain" description="N-acetyltransferase" evidence="2">
    <location>
        <begin position="79"/>
        <end position="229"/>
    </location>
</feature>
<dbReference type="PANTHER" id="PTHR43138">
    <property type="entry name" value="ACETYLTRANSFERASE, GNAT FAMILY"/>
    <property type="match status" value="1"/>
</dbReference>
<sequence>MPAIMDDPDAPTIYRVSGAAPYPDPANPVLPANVAPRQVTLRDRQTVATIIPFASRTHVPPSLLLYLSDQFRKEIEGGDTYPMIDPMPFEKFANYWFQNFGAIMLLGRIEHAEEVVEGRDWSKECLGSFYIKPNYPGRSSHVCNAGFLVTDASRNRGVGRLMGETYLDWAPKLGYSYSVFNLVYETNVASCKIWDALGFKRIGRVKGCGNLKSYPGRLVDAIIYGRDLGQGGDSDDLVSDDRFDKIKYYLKYGEYPNGADRAEKSRLRSAATTYKLLDGDVLMLKDKEVVSNPERQFAISREIHMQQHAGINKTTATIAERYHWTRIKDTVSDVIRNCAHCKDSSKTNQQNVANPQNPSDPTSLSISSLNNASSSSSSTSIPVSNAPPIHSPSSLVDVVSSSSTHMEQDGKLSDVHVHAHNRPPSPQPPPPPPPPPPPHPAFSVTPDSYKGIRGPVSAMSIGQILRAPTESPIPPHAALPGHNPMLQDQPRGGLHPVQHPSHHALDSMLPLPNPHSSAFQPIDPKIISQPSPPGHPHQLGQHQNQYTHHNQSMHPGPGGASGHHAHHQLNQSSAHALGQHHNPHHHAGIVHNDPFASFHDADAHGAHHGLSHQHHHTTDAFTTLLNAPDDDDIVGSDGSGTGHGGPGGPGAVGGGGSGVAGSGGGIAIHHQAHGQVADHNAHTHGRGHGHGQQQQPAHHGHLGAHDAHSIVSVDEEEAEREAAAYRDLDMLIEPQDDDDDDANLGLNNNLGGHAPLGHLGGMRSHSNSLGGDSHILNSLSNTSLSNASNSGNNGNGGGSNVGGGGSSVNTNMHHHLHDDMSSIMNHDMNDDSSMHHSMSMSMGGGVGVGGHHESIIHDDIVDNIAGVVDDVNISDNHHQQPQHQQHQQHQQQQQQQQQQHQQQQEQQQHHHMSHRNSSASHTTNPVSAVIGGNPGGSGGTDLHPGMDLEPDPEPSPDGTGDASINRFISKMDIGRLLSSAEEAARGGEGDGAVDDAGGSANAGEGVDDPNAVGGGNKLADDDRLEDMQFGSLPG</sequence>
<protein>
    <submittedName>
        <fullName evidence="3">Protein spt10</fullName>
    </submittedName>
</protein>
<comment type="caution">
    <text evidence="3">The sequence shown here is derived from an EMBL/GenBank/DDBJ whole genome shotgun (WGS) entry which is preliminary data.</text>
</comment>